<dbReference type="WBParaSite" id="L893_g33874.t1">
    <property type="protein sequence ID" value="L893_g33874.t1"/>
    <property type="gene ID" value="L893_g33874"/>
</dbReference>
<name>A0A1I8A8D6_9BILA</name>
<evidence type="ECO:0000256" key="1">
    <source>
        <dbReference type="SAM" id="MobiDB-lite"/>
    </source>
</evidence>
<keyword evidence="2" id="KW-1185">Reference proteome</keyword>
<accession>A0A1I8A8D6</accession>
<feature type="compositionally biased region" description="Polar residues" evidence="1">
    <location>
        <begin position="62"/>
        <end position="72"/>
    </location>
</feature>
<organism evidence="2 3">
    <name type="scientific">Steinernema glaseri</name>
    <dbReference type="NCBI Taxonomy" id="37863"/>
    <lineage>
        <taxon>Eukaryota</taxon>
        <taxon>Metazoa</taxon>
        <taxon>Ecdysozoa</taxon>
        <taxon>Nematoda</taxon>
        <taxon>Chromadorea</taxon>
        <taxon>Rhabditida</taxon>
        <taxon>Tylenchina</taxon>
        <taxon>Panagrolaimomorpha</taxon>
        <taxon>Strongyloidoidea</taxon>
        <taxon>Steinernematidae</taxon>
        <taxon>Steinernema</taxon>
    </lineage>
</organism>
<evidence type="ECO:0000313" key="3">
    <source>
        <dbReference type="WBParaSite" id="L893_g33874.t1"/>
    </source>
</evidence>
<sequence length="90" mass="10386">MVSVNDKINMSLDEIIKMEKRERQKQKKASSSKQGPSKKQHCDQNRTSVKNGKVNKKENTKPQRQGPSSSQGLKKRFNGKRNFEKKKAQQ</sequence>
<proteinExistence type="predicted"/>
<feature type="region of interest" description="Disordered" evidence="1">
    <location>
        <begin position="1"/>
        <end position="90"/>
    </location>
</feature>
<dbReference type="AlphaFoldDB" id="A0A1I8A8D6"/>
<protein>
    <submittedName>
        <fullName evidence="3">Gag polyprotein</fullName>
    </submittedName>
</protein>
<reference evidence="3" key="1">
    <citation type="submission" date="2016-11" db="UniProtKB">
        <authorList>
            <consortium name="WormBaseParasite"/>
        </authorList>
    </citation>
    <scope>IDENTIFICATION</scope>
</reference>
<evidence type="ECO:0000313" key="2">
    <source>
        <dbReference type="Proteomes" id="UP000095287"/>
    </source>
</evidence>
<dbReference type="Proteomes" id="UP000095287">
    <property type="component" value="Unplaced"/>
</dbReference>
<feature type="compositionally biased region" description="Basic and acidic residues" evidence="1">
    <location>
        <begin position="81"/>
        <end position="90"/>
    </location>
</feature>